<evidence type="ECO:0000313" key="2">
    <source>
        <dbReference type="EMBL" id="NMO97055.1"/>
    </source>
</evidence>
<dbReference type="GO" id="GO:0016746">
    <property type="term" value="F:acyltransferase activity"/>
    <property type="evidence" value="ECO:0007669"/>
    <property type="project" value="InterPro"/>
</dbReference>
<evidence type="ECO:0000259" key="1">
    <source>
        <dbReference type="SMART" id="SM00563"/>
    </source>
</evidence>
<dbReference type="SUPFAM" id="SSF69593">
    <property type="entry name" value="Glycerol-3-phosphate (1)-acyltransferase"/>
    <property type="match status" value="1"/>
</dbReference>
<proteinExistence type="predicted"/>
<name>A0A848M8S9_PAELE</name>
<accession>A0A848M8S9</accession>
<feature type="domain" description="Phospholipid/glycerol acyltransferase" evidence="1">
    <location>
        <begin position="45"/>
        <end position="162"/>
    </location>
</feature>
<dbReference type="InterPro" id="IPR002123">
    <property type="entry name" value="Plipid/glycerol_acylTrfase"/>
</dbReference>
<dbReference type="AlphaFoldDB" id="A0A848M8S9"/>
<evidence type="ECO:0000313" key="3">
    <source>
        <dbReference type="Proteomes" id="UP000565468"/>
    </source>
</evidence>
<dbReference type="Pfam" id="PF01553">
    <property type="entry name" value="Acyltransferase"/>
    <property type="match status" value="1"/>
</dbReference>
<dbReference type="RefSeq" id="WP_169505839.1">
    <property type="nucleotide sequence ID" value="NZ_JABBPN010000014.1"/>
</dbReference>
<keyword evidence="3" id="KW-1185">Reference proteome</keyword>
<sequence length="252" mass="29509">MLEARKSKAFDSLFYRYNKHYLLQRHFQQVSFRGSLDPMELDRPILYMMNHSSWWDGLLAYHVLRTLSSGDHYFMMDERQLSRYRFFQKLGAFSIQKDSARGIIKSLDYASKLLDEDKRVWIYPQGDIYHADVRPLVFQPGIGYLLSRYPSPAVISVTMVSSLIRHQKPEISLWASNPLIEDWLGMGRKQSAVMLSAVMEQQLNEHKALVTQEQCDPSTGFIPTLRAGQNTSEVFDGFQRRLSRWKCFFKSF</sequence>
<comment type="caution">
    <text evidence="2">The sequence shown here is derived from an EMBL/GenBank/DDBJ whole genome shotgun (WGS) entry which is preliminary data.</text>
</comment>
<dbReference type="SMART" id="SM00563">
    <property type="entry name" value="PlsC"/>
    <property type="match status" value="1"/>
</dbReference>
<reference evidence="2 3" key="1">
    <citation type="submission" date="2020-04" db="EMBL/GenBank/DDBJ databases">
        <title>Paenibacillus algicola sp. nov., a novel marine bacterium producing alginate lyase.</title>
        <authorList>
            <person name="Huang H."/>
        </authorList>
    </citation>
    <scope>NUCLEOTIDE SEQUENCE [LARGE SCALE GENOMIC DNA]</scope>
    <source>
        <strain evidence="2 3">L7-75</strain>
    </source>
</reference>
<protein>
    <recommendedName>
        <fullName evidence="1">Phospholipid/glycerol acyltransferase domain-containing protein</fullName>
    </recommendedName>
</protein>
<organism evidence="2 3">
    <name type="scientific">Paenibacillus lemnae</name>
    <dbReference type="NCBI Taxonomy" id="1330551"/>
    <lineage>
        <taxon>Bacteria</taxon>
        <taxon>Bacillati</taxon>
        <taxon>Bacillota</taxon>
        <taxon>Bacilli</taxon>
        <taxon>Bacillales</taxon>
        <taxon>Paenibacillaceae</taxon>
        <taxon>Paenibacillus</taxon>
    </lineage>
</organism>
<dbReference type="CDD" id="cd06551">
    <property type="entry name" value="LPLAT"/>
    <property type="match status" value="1"/>
</dbReference>
<dbReference type="Proteomes" id="UP000565468">
    <property type="component" value="Unassembled WGS sequence"/>
</dbReference>
<dbReference type="EMBL" id="JABBPN010000014">
    <property type="protein sequence ID" value="NMO97055.1"/>
    <property type="molecule type" value="Genomic_DNA"/>
</dbReference>
<gene>
    <name evidence="2" type="ORF">HII30_14920</name>
</gene>